<dbReference type="PROSITE" id="PS50082">
    <property type="entry name" value="WD_REPEATS_2"/>
    <property type="match status" value="2"/>
</dbReference>
<evidence type="ECO:0000313" key="4">
    <source>
        <dbReference type="EMBL" id="KAF5740169.1"/>
    </source>
</evidence>
<evidence type="ECO:0000256" key="3">
    <source>
        <dbReference type="PROSITE-ProRule" id="PRU00221"/>
    </source>
</evidence>
<dbReference type="Pfam" id="PF00400">
    <property type="entry name" value="WD40"/>
    <property type="match status" value="2"/>
</dbReference>
<sequence>MENLPFHDGNIYNLIENRHYEVRRDVDHTLQMHSSFIRRLSQETELEGHQGCVNSVAWNSKGSLLISGSDDTQMNIWSYNSRKLLYSIDTGHSANIFCTRFVPETSDELVVSGAGDAEVRLFNLSRLSGRTPDDNAIAPLALYQCHTRRVKKLAVESGNPNVVWSASEDGTLRQHDFREGNSCPPAGSSHQECRNILVSMLLVEVMMVDVVNCVQGHPYNSVVATSGIDNTIKIWSPNASVPSVVAGGAAGPETADMLDIMENNQRKLCRKREAILPFELLERFRLREFTEGTFHPFECAQS</sequence>
<dbReference type="InterPro" id="IPR045151">
    <property type="entry name" value="DCAF8"/>
</dbReference>
<evidence type="ECO:0000313" key="5">
    <source>
        <dbReference type="Proteomes" id="UP000593562"/>
    </source>
</evidence>
<reference evidence="4 5" key="1">
    <citation type="journal article" date="2020" name="Nat. Commun.">
        <title>Genome of Tripterygium wilfordii and identification of cytochrome P450 involved in triptolide biosynthesis.</title>
        <authorList>
            <person name="Tu L."/>
            <person name="Su P."/>
            <person name="Zhang Z."/>
            <person name="Gao L."/>
            <person name="Wang J."/>
            <person name="Hu T."/>
            <person name="Zhou J."/>
            <person name="Zhang Y."/>
            <person name="Zhao Y."/>
            <person name="Liu Y."/>
            <person name="Song Y."/>
            <person name="Tong Y."/>
            <person name="Lu Y."/>
            <person name="Yang J."/>
            <person name="Xu C."/>
            <person name="Jia M."/>
            <person name="Peters R.J."/>
            <person name="Huang L."/>
            <person name="Gao W."/>
        </authorList>
    </citation>
    <scope>NUCLEOTIDE SEQUENCE [LARGE SCALE GENOMIC DNA]</scope>
    <source>
        <strain evidence="5">cv. XIE 37</strain>
        <tissue evidence="4">Leaf</tissue>
    </source>
</reference>
<evidence type="ECO:0000256" key="2">
    <source>
        <dbReference type="ARBA" id="ARBA00022737"/>
    </source>
</evidence>
<dbReference type="EMBL" id="JAAARO010000011">
    <property type="protein sequence ID" value="KAF5740169.1"/>
    <property type="molecule type" value="Genomic_DNA"/>
</dbReference>
<dbReference type="PANTHER" id="PTHR15574:SF40">
    <property type="entry name" value="WD AND TETRATRICOPEPTIDE REPEATS PROTEIN 1"/>
    <property type="match status" value="1"/>
</dbReference>
<dbReference type="PROSITE" id="PS50294">
    <property type="entry name" value="WD_REPEATS_REGION"/>
    <property type="match status" value="1"/>
</dbReference>
<dbReference type="SUPFAM" id="SSF50978">
    <property type="entry name" value="WD40 repeat-like"/>
    <property type="match status" value="1"/>
</dbReference>
<accession>A0A7J7D1Q3</accession>
<dbReference type="InterPro" id="IPR036322">
    <property type="entry name" value="WD40_repeat_dom_sf"/>
</dbReference>
<dbReference type="InParanoid" id="A0A7J7D1Q3"/>
<evidence type="ECO:0000256" key="1">
    <source>
        <dbReference type="ARBA" id="ARBA00022574"/>
    </source>
</evidence>
<gene>
    <name evidence="4" type="ORF">HS088_TW11G00235</name>
</gene>
<keyword evidence="1 3" id="KW-0853">WD repeat</keyword>
<dbReference type="AlphaFoldDB" id="A0A7J7D1Q3"/>
<keyword evidence="2" id="KW-0677">Repeat</keyword>
<dbReference type="GO" id="GO:0045717">
    <property type="term" value="P:negative regulation of fatty acid biosynthetic process"/>
    <property type="evidence" value="ECO:0007669"/>
    <property type="project" value="TreeGrafter"/>
</dbReference>
<dbReference type="GO" id="GO:0005737">
    <property type="term" value="C:cytoplasm"/>
    <property type="evidence" value="ECO:0007669"/>
    <property type="project" value="TreeGrafter"/>
</dbReference>
<keyword evidence="5" id="KW-1185">Reference proteome</keyword>
<feature type="repeat" description="WD" evidence="3">
    <location>
        <begin position="211"/>
        <end position="236"/>
    </location>
</feature>
<dbReference type="Proteomes" id="UP000593562">
    <property type="component" value="Unassembled WGS sequence"/>
</dbReference>
<dbReference type="InterPro" id="IPR001680">
    <property type="entry name" value="WD40_rpt"/>
</dbReference>
<protein>
    <submittedName>
        <fullName evidence="4">WD and tetratricopeptide repeats protein 1 isoform X1</fullName>
    </submittedName>
</protein>
<dbReference type="SMART" id="SM00320">
    <property type="entry name" value="WD40"/>
    <property type="match status" value="4"/>
</dbReference>
<proteinExistence type="predicted"/>
<comment type="caution">
    <text evidence="4">The sequence shown here is derived from an EMBL/GenBank/DDBJ whole genome shotgun (WGS) entry which is preliminary data.</text>
</comment>
<dbReference type="InterPro" id="IPR015943">
    <property type="entry name" value="WD40/YVTN_repeat-like_dom_sf"/>
</dbReference>
<dbReference type="PANTHER" id="PTHR15574">
    <property type="entry name" value="WD REPEAT DOMAIN-CONTAINING FAMILY"/>
    <property type="match status" value="1"/>
</dbReference>
<dbReference type="Gene3D" id="2.130.10.10">
    <property type="entry name" value="YVTN repeat-like/Quinoprotein amine dehydrogenase"/>
    <property type="match status" value="2"/>
</dbReference>
<organism evidence="4 5">
    <name type="scientific">Tripterygium wilfordii</name>
    <name type="common">Thunder God vine</name>
    <dbReference type="NCBI Taxonomy" id="458696"/>
    <lineage>
        <taxon>Eukaryota</taxon>
        <taxon>Viridiplantae</taxon>
        <taxon>Streptophyta</taxon>
        <taxon>Embryophyta</taxon>
        <taxon>Tracheophyta</taxon>
        <taxon>Spermatophyta</taxon>
        <taxon>Magnoliopsida</taxon>
        <taxon>eudicotyledons</taxon>
        <taxon>Gunneridae</taxon>
        <taxon>Pentapetalae</taxon>
        <taxon>rosids</taxon>
        <taxon>fabids</taxon>
        <taxon>Celastrales</taxon>
        <taxon>Celastraceae</taxon>
        <taxon>Tripterygium</taxon>
    </lineage>
</organism>
<dbReference type="GO" id="GO:0080008">
    <property type="term" value="C:Cul4-RING E3 ubiquitin ligase complex"/>
    <property type="evidence" value="ECO:0007669"/>
    <property type="project" value="TreeGrafter"/>
</dbReference>
<feature type="repeat" description="WD" evidence="3">
    <location>
        <begin position="46"/>
        <end position="87"/>
    </location>
</feature>
<name>A0A7J7D1Q3_TRIWF</name>